<evidence type="ECO:0000256" key="11">
    <source>
        <dbReference type="ARBA" id="ARBA00022840"/>
    </source>
</evidence>
<evidence type="ECO:0000256" key="16">
    <source>
        <dbReference type="ARBA" id="ARBA00023268"/>
    </source>
</evidence>
<comment type="similarity">
    <text evidence="19 20">In the 3rd section; belongs to the shikimate kinase family.</text>
</comment>
<dbReference type="PROSITE" id="PS00104">
    <property type="entry name" value="EPSP_SYNTHASE_1"/>
    <property type="match status" value="1"/>
</dbReference>
<feature type="binding site" evidence="19">
    <location>
        <begin position="193"/>
        <end position="196"/>
    </location>
    <ligand>
        <name>7-phospho-2-dehydro-3-deoxy-D-arabino-heptonate</name>
        <dbReference type="ChEBI" id="CHEBI:58394"/>
    </ligand>
</feature>
<dbReference type="Gene3D" id="3.40.50.720">
    <property type="entry name" value="NAD(P)-binding Rossmann-like Domain"/>
    <property type="match status" value="1"/>
</dbReference>
<feature type="active site" description="Schiff-base intermediate with substrate; for 3-dehydroquinate dehydratase activity" evidence="19">
    <location>
        <position position="1200"/>
    </location>
</feature>
<feature type="binding site" evidence="19">
    <location>
        <begin position="82"/>
        <end position="85"/>
    </location>
    <ligand>
        <name>NAD(+)</name>
        <dbReference type="ChEBI" id="CHEBI:57540"/>
    </ligand>
</feature>
<evidence type="ECO:0000256" key="5">
    <source>
        <dbReference type="ARBA" id="ARBA00022605"/>
    </source>
</evidence>
<dbReference type="SUPFAM" id="SSF51569">
    <property type="entry name" value="Aldolase"/>
    <property type="match status" value="1"/>
</dbReference>
<feature type="binding site" evidence="19">
    <location>
        <position position="118"/>
    </location>
    <ligand>
        <name>NAD(+)</name>
        <dbReference type="ChEBI" id="CHEBI:57540"/>
    </ligand>
</feature>
<comment type="similarity">
    <text evidence="19 20">In the 4th section; belongs to the type-I 3-dehydroquinase family.</text>
</comment>
<evidence type="ECO:0000256" key="18">
    <source>
        <dbReference type="ARBA" id="ARBA00048567"/>
    </source>
</evidence>
<dbReference type="InterPro" id="IPR041121">
    <property type="entry name" value="SDH_C"/>
</dbReference>
<dbReference type="EC" id="2.5.1.19" evidence="19"/>
<dbReference type="EC" id="4.2.3.4" evidence="19"/>
<keyword evidence="9 19" id="KW-0418">Kinase</keyword>
<feature type="binding site" evidence="19">
    <location>
        <position position="290"/>
    </location>
    <ligand>
        <name>7-phospho-2-dehydro-3-deoxy-D-arabino-heptonate</name>
        <dbReference type="ChEBI" id="CHEBI:58394"/>
    </ligand>
</feature>
<feature type="region of interest" description="3-dehydroquinate synthase" evidence="19">
    <location>
        <begin position="1"/>
        <end position="387"/>
    </location>
</feature>
<feature type="binding site" evidence="19">
    <location>
        <begin position="267"/>
        <end position="271"/>
    </location>
    <ligand>
        <name>7-phospho-2-dehydro-3-deoxy-D-arabino-heptonate</name>
        <dbReference type="ChEBI" id="CHEBI:58394"/>
    </ligand>
</feature>
<dbReference type="CDD" id="cd01556">
    <property type="entry name" value="EPSP_synthase"/>
    <property type="match status" value="1"/>
</dbReference>
<dbReference type="PANTHER" id="PTHR21090:SF5">
    <property type="entry name" value="PENTAFUNCTIONAL AROM POLYPEPTIDE"/>
    <property type="match status" value="1"/>
</dbReference>
<dbReference type="InterPro" id="IPR036291">
    <property type="entry name" value="NAD(P)-bd_dom_sf"/>
</dbReference>
<dbReference type="Proteomes" id="UP001182556">
    <property type="component" value="Unassembled WGS sequence"/>
</dbReference>
<dbReference type="NCBIfam" id="TIGR01809">
    <property type="entry name" value="Shik-DH-AROM"/>
    <property type="match status" value="1"/>
</dbReference>
<dbReference type="SUPFAM" id="SSF53223">
    <property type="entry name" value="Aminoacid dehydrogenase-like, N-terminal domain"/>
    <property type="match status" value="1"/>
</dbReference>
<comment type="pathway">
    <text evidence="2 19 20">Metabolic intermediate biosynthesis; chorismate biosynthesis; chorismate from D-erythrose 4-phosphate and phosphoenolpyruvate: step 5/7.</text>
</comment>
<feature type="binding site" evidence="19">
    <location>
        <position position="253"/>
    </location>
    <ligand>
        <name>7-phospho-2-dehydro-3-deoxy-D-arabino-heptonate</name>
        <dbReference type="ChEBI" id="CHEBI:58394"/>
    </ligand>
</feature>
<dbReference type="InterPro" id="IPR006264">
    <property type="entry name" value="EPSP_synthase"/>
</dbReference>
<dbReference type="GO" id="GO:0005737">
    <property type="term" value="C:cytoplasm"/>
    <property type="evidence" value="ECO:0007669"/>
    <property type="project" value="UniProtKB-SubCell"/>
</dbReference>
<keyword evidence="10 19" id="KW-0862">Zinc</keyword>
<evidence type="ECO:0000259" key="23">
    <source>
        <dbReference type="Pfam" id="PF08501"/>
    </source>
</evidence>
<dbReference type="GO" id="GO:0005524">
    <property type="term" value="F:ATP binding"/>
    <property type="evidence" value="ECO:0007669"/>
    <property type="project" value="UniProtKB-UniRule"/>
</dbReference>
<dbReference type="PROSITE" id="PS00885">
    <property type="entry name" value="EPSP_SYNTHASE_2"/>
    <property type="match status" value="1"/>
</dbReference>
<dbReference type="Pfam" id="PF00275">
    <property type="entry name" value="EPSP_synthase"/>
    <property type="match status" value="1"/>
</dbReference>
<dbReference type="CDD" id="cd01065">
    <property type="entry name" value="NAD_bind_Shikimate_DH"/>
    <property type="match status" value="1"/>
</dbReference>
<evidence type="ECO:0000256" key="4">
    <source>
        <dbReference type="ARBA" id="ARBA00022490"/>
    </source>
</evidence>
<comment type="catalytic activity">
    <reaction evidence="18 19 20">
        <text>shikimate + ATP = 3-phosphoshikimate + ADP + H(+)</text>
        <dbReference type="Rhea" id="RHEA:13121"/>
        <dbReference type="ChEBI" id="CHEBI:15378"/>
        <dbReference type="ChEBI" id="CHEBI:30616"/>
        <dbReference type="ChEBI" id="CHEBI:36208"/>
        <dbReference type="ChEBI" id="CHEBI:145989"/>
        <dbReference type="ChEBI" id="CHEBI:456216"/>
        <dbReference type="EC" id="2.7.1.71"/>
    </reaction>
</comment>
<protein>
    <recommendedName>
        <fullName evidence="19">Pentafunctional AROM polypeptide</fullName>
    </recommendedName>
    <domain>
        <recommendedName>
            <fullName evidence="19">3-dehydroquinate synthase</fullName>
            <shortName evidence="19">DHQS</shortName>
            <ecNumber evidence="19">4.2.3.4</ecNumber>
        </recommendedName>
    </domain>
    <domain>
        <recommendedName>
            <fullName evidence="19">3-phosphoshikimate 1-carboxyvinyltransferase</fullName>
            <ecNumber evidence="19">2.5.1.19</ecNumber>
        </recommendedName>
        <alternativeName>
            <fullName evidence="19">5-enolpyruvylshikimate-3-phosphate synthase</fullName>
            <shortName evidence="19">EPSP synthase</shortName>
            <shortName evidence="19">EPSPS</shortName>
        </alternativeName>
    </domain>
    <domain>
        <recommendedName>
            <fullName evidence="19">Shikimate kinase</fullName>
            <shortName evidence="19">SK</shortName>
            <ecNumber evidence="19">2.7.1.71</ecNumber>
        </recommendedName>
    </domain>
    <domain>
        <recommendedName>
            <fullName evidence="19">3-dehydroquinate dehydratase</fullName>
            <shortName evidence="19">3-dehydroquinase</shortName>
            <ecNumber evidence="19">4.2.1.10</ecNumber>
        </recommendedName>
    </domain>
    <domain>
        <recommendedName>
            <fullName evidence="19">Shikimate dehydrogenase</fullName>
            <ecNumber evidence="19">1.1.1.25</ecNumber>
        </recommendedName>
    </domain>
</protein>
<dbReference type="InterPro" id="IPR027417">
    <property type="entry name" value="P-loop_NTPase"/>
</dbReference>
<dbReference type="PIRSF" id="PIRSF000514">
    <property type="entry name" value="Pentafunct_AroM"/>
    <property type="match status" value="1"/>
</dbReference>
<comment type="catalytic activity">
    <reaction evidence="19 20">
        <text>shikimate + NADP(+) = 3-dehydroshikimate + NADPH + H(+)</text>
        <dbReference type="Rhea" id="RHEA:17737"/>
        <dbReference type="ChEBI" id="CHEBI:15378"/>
        <dbReference type="ChEBI" id="CHEBI:16630"/>
        <dbReference type="ChEBI" id="CHEBI:36208"/>
        <dbReference type="ChEBI" id="CHEBI:57783"/>
        <dbReference type="ChEBI" id="CHEBI:58349"/>
        <dbReference type="EC" id="1.1.1.25"/>
    </reaction>
</comment>
<comment type="function">
    <text evidence="19 20">The AROM polypeptide catalyzes 5 consecutive enzymatic reactions in prechorismate polyaromatic amino acid biosynthesis.</text>
</comment>
<dbReference type="CDD" id="cd00464">
    <property type="entry name" value="SK"/>
    <property type="match status" value="1"/>
</dbReference>
<comment type="similarity">
    <text evidence="3">Belongs to the EPSP synthase family.</text>
</comment>
<feature type="active site" description="Proton acceptor; for 3-dehydroquinate dehydratase activity" evidence="19">
    <location>
        <position position="1172"/>
    </location>
</feature>
<feature type="binding site" evidence="19">
    <location>
        <begin position="138"/>
        <end position="139"/>
    </location>
    <ligand>
        <name>NAD(+)</name>
        <dbReference type="ChEBI" id="CHEBI:57540"/>
    </ligand>
</feature>
<evidence type="ECO:0000256" key="14">
    <source>
        <dbReference type="ARBA" id="ARBA00023141"/>
    </source>
</evidence>
<dbReference type="InterPro" id="IPR008289">
    <property type="entry name" value="Pentafunct_AroM"/>
</dbReference>
<dbReference type="NCBIfam" id="TIGR01356">
    <property type="entry name" value="aroA"/>
    <property type="match status" value="1"/>
</dbReference>
<dbReference type="InterPro" id="IPR016037">
    <property type="entry name" value="DHQ_synth_AroB"/>
</dbReference>
<dbReference type="FunFam" id="3.65.10.10:FF:000008">
    <property type="entry name" value="Pentafunctional AROM polypeptide"/>
    <property type="match status" value="1"/>
</dbReference>
<dbReference type="Gene3D" id="3.40.50.300">
    <property type="entry name" value="P-loop containing nucleotide triphosphate hydrolases"/>
    <property type="match status" value="1"/>
</dbReference>
<feature type="binding site" evidence="19">
    <location>
        <position position="359"/>
    </location>
    <ligand>
        <name>7-phospho-2-dehydro-3-deoxy-D-arabino-heptonate</name>
        <dbReference type="ChEBI" id="CHEBI:58394"/>
    </ligand>
</feature>
<feature type="domain" description="SDH C-terminal" evidence="24">
    <location>
        <begin position="1518"/>
        <end position="1548"/>
    </location>
</feature>
<keyword evidence="16 19" id="KW-0511">Multifunctional enzyme</keyword>
<comment type="pathway">
    <text evidence="19 20">Metabolic intermediate biosynthesis; chorismate biosynthesis; chorismate from D-erythrose 4-phosphate and phosphoenolpyruvate: step 2/7.</text>
</comment>
<dbReference type="InterPro" id="IPR046346">
    <property type="entry name" value="Aminoacid_DH-like_N_sf"/>
</dbReference>
<comment type="similarity">
    <text evidence="20">In the N-terminal section; belongs to the dehydroquinate synthase family.</text>
</comment>
<dbReference type="Gene3D" id="3.40.50.1970">
    <property type="match status" value="1"/>
</dbReference>
<reference evidence="26" key="1">
    <citation type="submission" date="2023-02" db="EMBL/GenBank/DDBJ databases">
        <title>Identification and recombinant expression of a fungal hydrolase from Papiliotrema laurentii that hydrolyzes apple cutin and clears colloidal polyester polyurethane.</title>
        <authorList>
            <consortium name="DOE Joint Genome Institute"/>
            <person name="Roman V.A."/>
            <person name="Bojanowski C."/>
            <person name="Crable B.R."/>
            <person name="Wagner D.N."/>
            <person name="Hung C.S."/>
            <person name="Nadeau L.J."/>
            <person name="Schratz L."/>
            <person name="Haridas S."/>
            <person name="Pangilinan J."/>
            <person name="Lipzen A."/>
            <person name="Na H."/>
            <person name="Yan M."/>
            <person name="Ng V."/>
            <person name="Grigoriev I.V."/>
            <person name="Spatafora J.W."/>
            <person name="Barlow D."/>
            <person name="Biffinger J."/>
            <person name="Kelley-Loughnane N."/>
            <person name="Varaljay V.A."/>
            <person name="Crookes-Goodson W.J."/>
        </authorList>
    </citation>
    <scope>NUCLEOTIDE SEQUENCE</scope>
    <source>
        <strain evidence="26">5307AH</strain>
    </source>
</reference>
<feature type="binding site" evidence="19">
    <location>
        <position position="160"/>
    </location>
    <ligand>
        <name>NAD(+)</name>
        <dbReference type="ChEBI" id="CHEBI:57540"/>
    </ligand>
</feature>
<dbReference type="FunFam" id="1.20.1090.10:FF:000007">
    <property type="entry name" value="Pentafunctional AROM polypeptide"/>
    <property type="match status" value="1"/>
</dbReference>
<dbReference type="Pfam" id="PF18317">
    <property type="entry name" value="SDH_C"/>
    <property type="match status" value="1"/>
</dbReference>
<evidence type="ECO:0000256" key="2">
    <source>
        <dbReference type="ARBA" id="ARBA00004842"/>
    </source>
</evidence>
<evidence type="ECO:0000313" key="26">
    <source>
        <dbReference type="EMBL" id="KAK1924785.1"/>
    </source>
</evidence>
<keyword evidence="4 19" id="KW-0963">Cytoplasm</keyword>
<dbReference type="HAMAP" id="MF_00210">
    <property type="entry name" value="EPSP_synth"/>
    <property type="match status" value="1"/>
</dbReference>
<comment type="catalytic activity">
    <reaction evidence="17">
        <text>3-phosphoshikimate + phosphoenolpyruvate = 5-O-(1-carboxyvinyl)-3-phosphoshikimate + phosphate</text>
        <dbReference type="Rhea" id="RHEA:21256"/>
        <dbReference type="ChEBI" id="CHEBI:43474"/>
        <dbReference type="ChEBI" id="CHEBI:57701"/>
        <dbReference type="ChEBI" id="CHEBI:58702"/>
        <dbReference type="ChEBI" id="CHEBI:145989"/>
        <dbReference type="EC" id="2.5.1.19"/>
    </reaction>
    <physiologicalReaction direction="left-to-right" evidence="17">
        <dbReference type="Rhea" id="RHEA:21257"/>
    </physiologicalReaction>
</comment>
<dbReference type="GO" id="GO:0008652">
    <property type="term" value="P:amino acid biosynthetic process"/>
    <property type="evidence" value="ECO:0007669"/>
    <property type="project" value="UniProtKB-KW"/>
</dbReference>
<dbReference type="HAMAP" id="MF_03143">
    <property type="entry name" value="Pentafunct_AroM"/>
    <property type="match status" value="1"/>
</dbReference>
<name>A0AAD9L5W5_PAPLA</name>
<dbReference type="InterPro" id="IPR001986">
    <property type="entry name" value="Enolpyruvate_Tfrase_dom"/>
</dbReference>
<feature type="active site" description="Proton acceptor; for 3-dehydroquinate synthase activity" evidence="19">
    <location>
        <position position="263"/>
    </location>
</feature>
<evidence type="ECO:0000256" key="13">
    <source>
        <dbReference type="ARBA" id="ARBA00023002"/>
    </source>
</evidence>
<dbReference type="SUPFAM" id="SSF55205">
    <property type="entry name" value="EPT/RTPC-like"/>
    <property type="match status" value="1"/>
</dbReference>
<evidence type="ECO:0000259" key="24">
    <source>
        <dbReference type="Pfam" id="PF18317"/>
    </source>
</evidence>
<dbReference type="GO" id="GO:0009073">
    <property type="term" value="P:aromatic amino acid family biosynthetic process"/>
    <property type="evidence" value="ECO:0007669"/>
    <property type="project" value="UniProtKB-UniRule"/>
</dbReference>
<comment type="subcellular location">
    <subcellularLocation>
        <location evidence="19 20">Cytoplasm</location>
    </subcellularLocation>
</comment>
<dbReference type="GO" id="GO:0003866">
    <property type="term" value="F:3-phosphoshikimate 1-carboxyvinyltransferase activity"/>
    <property type="evidence" value="ECO:0007669"/>
    <property type="project" value="UniProtKB-UniRule"/>
</dbReference>
<dbReference type="Pfam" id="PF08501">
    <property type="entry name" value="Shikimate_dh_N"/>
    <property type="match status" value="1"/>
</dbReference>
<dbReference type="SUPFAM" id="SSF51735">
    <property type="entry name" value="NAD(P)-binding Rossmann-fold domains"/>
    <property type="match status" value="1"/>
</dbReference>
<dbReference type="FunFam" id="3.40.50.1970:FF:000007">
    <property type="entry name" value="Pentafunctional AROM polypeptide"/>
    <property type="match status" value="1"/>
</dbReference>
<dbReference type="FunFam" id="3.65.10.10:FF:000007">
    <property type="entry name" value="Pentafunctional AROM polypeptide"/>
    <property type="match status" value="1"/>
</dbReference>
<comment type="caution">
    <text evidence="26">The sequence shown here is derived from an EMBL/GenBank/DDBJ whole genome shotgun (WGS) entry which is preliminary data.</text>
</comment>
<feature type="binding site" evidence="19">
    <location>
        <position position="145"/>
    </location>
    <ligand>
        <name>7-phospho-2-dehydro-3-deoxy-D-arabino-heptonate</name>
        <dbReference type="ChEBI" id="CHEBI:58394"/>
    </ligand>
</feature>
<gene>
    <name evidence="26" type="ORF">DB88DRAFT_451989</name>
</gene>
<comment type="caution">
    <text evidence="19">Lacks conserved residue(s) required for the propagation of feature annotation.</text>
</comment>
<comment type="subunit">
    <text evidence="19 20">Homodimer.</text>
</comment>
<evidence type="ECO:0000256" key="6">
    <source>
        <dbReference type="ARBA" id="ARBA00022679"/>
    </source>
</evidence>
<dbReference type="InterPro" id="IPR013708">
    <property type="entry name" value="Shikimate_DH-bd_N"/>
</dbReference>
<dbReference type="InterPro" id="IPR000623">
    <property type="entry name" value="Shikimate_kinase/TSH1"/>
</dbReference>
<feature type="binding site" evidence="19">
    <location>
        <position position="151"/>
    </location>
    <ligand>
        <name>7-phospho-2-dehydro-3-deoxy-D-arabino-heptonate</name>
        <dbReference type="ChEBI" id="CHEBI:58394"/>
    </ligand>
</feature>
<dbReference type="PRINTS" id="PR01100">
    <property type="entry name" value="SHIKIMTKNASE"/>
</dbReference>
<evidence type="ECO:0000259" key="25">
    <source>
        <dbReference type="Pfam" id="PF24621"/>
    </source>
</evidence>
<dbReference type="EMBL" id="JAODAN010000004">
    <property type="protein sequence ID" value="KAK1924785.1"/>
    <property type="molecule type" value="Genomic_DNA"/>
</dbReference>
<dbReference type="HAMAP" id="MF_00109">
    <property type="entry name" value="Shikimate_kinase"/>
    <property type="match status" value="1"/>
</dbReference>
<feature type="binding site" evidence="19">
    <location>
        <begin position="113"/>
        <end position="115"/>
    </location>
    <ligand>
        <name>NAD(+)</name>
        <dbReference type="ChEBI" id="CHEBI:57540"/>
    </ligand>
</feature>
<feature type="region of interest" description="Shikimate dehydrogenase" evidence="19">
    <location>
        <begin position="1279"/>
        <end position="1553"/>
    </location>
</feature>
<feature type="domain" description="3-dehydroquinate synthase C-terminal" evidence="25">
    <location>
        <begin position="190"/>
        <end position="361"/>
    </location>
</feature>
<dbReference type="Pfam" id="PF01487">
    <property type="entry name" value="DHquinase_I"/>
    <property type="match status" value="1"/>
</dbReference>
<feature type="active site" description="Proton acceptor; for 3-dehydroquinate synthase activity" evidence="19">
    <location>
        <position position="278"/>
    </location>
</feature>
<dbReference type="InterPro" id="IPR001381">
    <property type="entry name" value="DHquinase_I"/>
</dbReference>
<dbReference type="InterPro" id="IPR013792">
    <property type="entry name" value="RNA3'P_cycl/enolpyr_Trfase_a/b"/>
</dbReference>
<dbReference type="FunFam" id="3.20.20.70:FF:000135">
    <property type="entry name" value="Pentafunctional AROM polypeptide"/>
    <property type="match status" value="1"/>
</dbReference>
<keyword evidence="15 19" id="KW-0456">Lyase</keyword>
<dbReference type="InterPro" id="IPR023193">
    <property type="entry name" value="EPSP_synthase_CS"/>
</dbReference>
<dbReference type="InterPro" id="IPR010110">
    <property type="entry name" value="Shikimate_DH_AroM-type"/>
</dbReference>
<evidence type="ECO:0000259" key="22">
    <source>
        <dbReference type="Pfam" id="PF01761"/>
    </source>
</evidence>
<evidence type="ECO:0000256" key="19">
    <source>
        <dbReference type="HAMAP-Rule" id="MF_03143"/>
    </source>
</evidence>
<comment type="similarity">
    <text evidence="19">In the N-terminal section; belongs to the sugar phosphate cyclases superfamily. Dehydroquinate synthase family.</text>
</comment>
<dbReference type="InterPro" id="IPR036968">
    <property type="entry name" value="Enolpyruvate_Tfrase_sf"/>
</dbReference>
<dbReference type="GO" id="GO:0004764">
    <property type="term" value="F:shikimate 3-dehydrogenase (NADP+) activity"/>
    <property type="evidence" value="ECO:0007669"/>
    <property type="project" value="UniProtKB-UniRule"/>
</dbReference>
<dbReference type="Gene3D" id="3.20.20.70">
    <property type="entry name" value="Aldolase class I"/>
    <property type="match status" value="1"/>
</dbReference>
<dbReference type="CDD" id="cd08195">
    <property type="entry name" value="DHQS"/>
    <property type="match status" value="1"/>
</dbReference>
<feature type="domain" description="Shikimate dehydrogenase substrate binding N-terminal" evidence="23">
    <location>
        <begin position="1284"/>
        <end position="1365"/>
    </location>
</feature>
<dbReference type="InterPro" id="IPR030960">
    <property type="entry name" value="DHQS/DOIS_N"/>
</dbReference>
<comment type="cofactor">
    <cofactor evidence="19 20">
        <name>Zn(2+)</name>
        <dbReference type="ChEBI" id="CHEBI:29105"/>
    </cofactor>
    <text evidence="19 20">Binds 2 Zn(2+) ions per subunit.</text>
</comment>
<comment type="catalytic activity">
    <reaction evidence="19 20">
        <text>7-phospho-2-dehydro-3-deoxy-D-arabino-heptonate = 3-dehydroquinate + phosphate</text>
        <dbReference type="Rhea" id="RHEA:21968"/>
        <dbReference type="ChEBI" id="CHEBI:32364"/>
        <dbReference type="ChEBI" id="CHEBI:43474"/>
        <dbReference type="ChEBI" id="CHEBI:58394"/>
        <dbReference type="EC" id="4.2.3.4"/>
    </reaction>
</comment>
<dbReference type="EC" id="2.7.1.71" evidence="19"/>
<keyword evidence="12 19" id="KW-0521">NADP</keyword>
<keyword evidence="27" id="KW-1185">Reference proteome</keyword>
<dbReference type="InterPro" id="IPR023000">
    <property type="entry name" value="Shikimate_kinase_CS"/>
</dbReference>
<feature type="domain" description="3-dehydroquinate synthase N-terminal" evidence="22">
    <location>
        <begin position="76"/>
        <end position="188"/>
    </location>
</feature>
<feature type="binding site" evidence="19">
    <location>
        <position position="129"/>
    </location>
    <ligand>
        <name>7-phospho-2-dehydro-3-deoxy-D-arabino-heptonate</name>
        <dbReference type="ChEBI" id="CHEBI:58394"/>
    </ligand>
</feature>
<keyword evidence="8 19" id="KW-0547">Nucleotide-binding</keyword>
<dbReference type="NCBIfam" id="TIGR01093">
    <property type="entry name" value="aroD"/>
    <property type="match status" value="1"/>
</dbReference>
<evidence type="ECO:0000256" key="17">
    <source>
        <dbReference type="ARBA" id="ARBA00044633"/>
    </source>
</evidence>
<dbReference type="GO" id="GO:0046872">
    <property type="term" value="F:metal ion binding"/>
    <property type="evidence" value="ECO:0007669"/>
    <property type="project" value="UniProtKB-UniRule"/>
</dbReference>
<accession>A0AAD9L5W5</accession>
<feature type="binding site" evidence="19">
    <location>
        <position position="274"/>
    </location>
    <ligand>
        <name>7-phospho-2-dehydro-3-deoxy-D-arabino-heptonate</name>
        <dbReference type="ChEBI" id="CHEBI:58394"/>
    </ligand>
</feature>
<keyword evidence="11 19" id="KW-0067">ATP-binding</keyword>
<feature type="binding site" evidence="19">
    <location>
        <position position="161"/>
    </location>
    <ligand>
        <name>7-phospho-2-dehydro-3-deoxy-D-arabino-heptonate</name>
        <dbReference type="ChEBI" id="CHEBI:58394"/>
    </ligand>
</feature>
<feature type="active site" description="For EPSP synthase activity" evidence="19">
    <location>
        <position position="830"/>
    </location>
</feature>
<dbReference type="Gene3D" id="3.40.50.10860">
    <property type="entry name" value="Leucine Dehydrogenase, chain A, domain 1"/>
    <property type="match status" value="1"/>
</dbReference>
<evidence type="ECO:0000256" key="3">
    <source>
        <dbReference type="ARBA" id="ARBA00009948"/>
    </source>
</evidence>
<comment type="similarity">
    <text evidence="19 20">In the C-terminal section; belongs to the shikimate dehydrogenase family.</text>
</comment>
<dbReference type="SUPFAM" id="SSF56796">
    <property type="entry name" value="Dehydroquinate synthase-like"/>
    <property type="match status" value="1"/>
</dbReference>
<dbReference type="SUPFAM" id="SSF52540">
    <property type="entry name" value="P-loop containing nucleoside triphosphate hydrolases"/>
    <property type="match status" value="1"/>
</dbReference>
<dbReference type="Pfam" id="PF01202">
    <property type="entry name" value="SKI"/>
    <property type="match status" value="1"/>
</dbReference>
<evidence type="ECO:0000256" key="8">
    <source>
        <dbReference type="ARBA" id="ARBA00022741"/>
    </source>
</evidence>
<dbReference type="Pfam" id="PF24621">
    <property type="entry name" value="DHQS_C"/>
    <property type="match status" value="1"/>
</dbReference>
<feature type="domain" description="Enolpyruvate transferase" evidence="21">
    <location>
        <begin position="413"/>
        <end position="842"/>
    </location>
</feature>
<comment type="similarity">
    <text evidence="19 20">In the 2nd section; belongs to the EPSP synthase family.</text>
</comment>
<evidence type="ECO:0000256" key="7">
    <source>
        <dbReference type="ARBA" id="ARBA00022723"/>
    </source>
</evidence>
<evidence type="ECO:0000313" key="27">
    <source>
        <dbReference type="Proteomes" id="UP001182556"/>
    </source>
</evidence>
<dbReference type="CDD" id="cd00502">
    <property type="entry name" value="DHQase_I"/>
    <property type="match status" value="1"/>
</dbReference>
<dbReference type="InterPro" id="IPR031322">
    <property type="entry name" value="Shikimate/glucono_kinase"/>
</dbReference>
<keyword evidence="14 19" id="KW-0057">Aromatic amino acid biosynthesis</keyword>
<feature type="binding site" evidence="19">
    <location>
        <position position="193"/>
    </location>
    <ligand>
        <name>Zn(2+)</name>
        <dbReference type="ChEBI" id="CHEBI:29105"/>
        <note>catalytic</note>
    </ligand>
</feature>
<dbReference type="GO" id="GO:0003855">
    <property type="term" value="F:3-dehydroquinate dehydratase activity"/>
    <property type="evidence" value="ECO:0007669"/>
    <property type="project" value="UniProtKB-UniRule"/>
</dbReference>
<dbReference type="EC" id="1.1.1.25" evidence="19"/>
<feature type="binding site" evidence="19">
    <location>
        <begin position="879"/>
        <end position="886"/>
    </location>
    <ligand>
        <name>ATP</name>
        <dbReference type="ChEBI" id="CHEBI:30616"/>
    </ligand>
</feature>
<dbReference type="EC" id="4.2.1.10" evidence="19"/>
<dbReference type="GO" id="GO:0009423">
    <property type="term" value="P:chorismate biosynthetic process"/>
    <property type="evidence" value="ECO:0007669"/>
    <property type="project" value="UniProtKB-UniRule"/>
</dbReference>
<dbReference type="PROSITE" id="PS01128">
    <property type="entry name" value="SHIKIMATE_KINASE"/>
    <property type="match status" value="1"/>
</dbReference>
<dbReference type="Gene3D" id="1.20.1090.10">
    <property type="entry name" value="Dehydroquinate synthase-like - alpha domain"/>
    <property type="match status" value="1"/>
</dbReference>
<feature type="binding site" evidence="19">
    <location>
        <position position="189"/>
    </location>
    <ligand>
        <name>NAD(+)</name>
        <dbReference type="ChEBI" id="CHEBI:57540"/>
    </ligand>
</feature>
<keyword evidence="6 19" id="KW-0808">Transferase</keyword>
<dbReference type="GO" id="GO:0004765">
    <property type="term" value="F:shikimate kinase activity"/>
    <property type="evidence" value="ECO:0007669"/>
    <property type="project" value="UniProtKB-UniRule"/>
</dbReference>
<dbReference type="NCBIfam" id="TIGR01357">
    <property type="entry name" value="aroB"/>
    <property type="match status" value="1"/>
</dbReference>
<comment type="pathway">
    <text evidence="19 20">Metabolic intermediate biosynthesis; chorismate biosynthesis; chorismate from D-erythrose 4-phosphate and phosphoenolpyruvate: step 4/7.</text>
</comment>
<evidence type="ECO:0000256" key="9">
    <source>
        <dbReference type="ARBA" id="ARBA00022777"/>
    </source>
</evidence>
<comment type="pathway">
    <text evidence="1 19 20">Metabolic intermediate biosynthesis; chorismate biosynthesis; chorismate from D-erythrose 4-phosphate and phosphoenolpyruvate: step 6/7.</text>
</comment>
<evidence type="ECO:0000256" key="1">
    <source>
        <dbReference type="ARBA" id="ARBA00004811"/>
    </source>
</evidence>
<organism evidence="26 27">
    <name type="scientific">Papiliotrema laurentii</name>
    <name type="common">Cryptococcus laurentii</name>
    <dbReference type="NCBI Taxonomy" id="5418"/>
    <lineage>
        <taxon>Eukaryota</taxon>
        <taxon>Fungi</taxon>
        <taxon>Dikarya</taxon>
        <taxon>Basidiomycota</taxon>
        <taxon>Agaricomycotina</taxon>
        <taxon>Tremellomycetes</taxon>
        <taxon>Tremellales</taxon>
        <taxon>Rhynchogastremaceae</taxon>
        <taxon>Papiliotrema</taxon>
    </lineage>
</organism>
<dbReference type="GO" id="GO:0003856">
    <property type="term" value="F:3-dehydroquinate synthase activity"/>
    <property type="evidence" value="ECO:0007669"/>
    <property type="project" value="UniProtKB-UniRule"/>
</dbReference>
<dbReference type="Gene3D" id="3.65.10.10">
    <property type="entry name" value="Enolpyruvate transferase domain"/>
    <property type="match status" value="2"/>
</dbReference>
<comment type="pathway">
    <text evidence="19 20">Metabolic intermediate biosynthesis; chorismate biosynthesis; chorismate from D-erythrose 4-phosphate and phosphoenolpyruvate: step 3/7.</text>
</comment>
<dbReference type="Pfam" id="PF01761">
    <property type="entry name" value="DHQ_synthase"/>
    <property type="match status" value="1"/>
</dbReference>
<feature type="binding site" evidence="19">
    <location>
        <position position="290"/>
    </location>
    <ligand>
        <name>Zn(2+)</name>
        <dbReference type="ChEBI" id="CHEBI:29105"/>
        <note>catalytic</note>
    </ligand>
</feature>
<evidence type="ECO:0000256" key="12">
    <source>
        <dbReference type="ARBA" id="ARBA00022857"/>
    </source>
</evidence>
<evidence type="ECO:0000256" key="15">
    <source>
        <dbReference type="ARBA" id="ARBA00023239"/>
    </source>
</evidence>
<sequence>MAAADVLKISILGTDSIHVGFHLIPYIFQTILTTLPSSAYVLITDNNLARLYLDDISSAFNTAASEAGSKARFLTYQVAPGEEAKSRRVKEEIEDWMLSEKCTRDTVVLAFGGGVIGDLTGFVAATFMRGVKFVQIPTTLLAMVDSSVGGKTAVDTPHGKNLIGAFWQPSYIFVDLAFLTSLPPREVSNGMAEVVKTAAIWKDDDFADLEARSSEIIHATSAGSTGTNGRFTADRSEEQALLLKVVSGSIYVKSHIVTIDERETGLRNLVNFGHTIGHAIEAVLTPTMLHGECVSVGIILEAEVARSLGVLSQVAVGRLTRCLQAYGLPVSLADRRISSLPAASQLTVDRLIDIMAIDKKNSGGNKKIVLLSRIGKTYEERATVVQDDVIRRVLCEAATVISAAPAHSPVTMATPGSKSISNRALVLAALGKGTCRVRNLLHSDDTAVMMNALKELQGAEFSWEDGGDTVVVAGGEGHLAPSSKPLYLGNAGTAARFLTTVCTVVSTGSAKTVVTGNARMKQRPIGPLVDALVENGAEVDYLESHGCLPLAISPNGLKGGHIRLAASVSSQYVSSILLCAPYAAEQITLELTGGQVISQPYIDMTIAMMKEFGIEVKRHDGDVYTIPKGVYTNPPVYNVESDASSATYPLAIAAITGTTCTISNIGSSSLQGDARFAKEVLEPMGCTVHQTATSTTVTGPPVGQLRALGNVDMEPMTDAFLTASVLAAVATTPCDAARQADGLPREASRIYGIANQRVKECNRIQAMRDQLAKFGVKTDEFDDGIIVFGKDLASLTRGASIHCYDDHRVAMAFSVLSCVVENTIIEEKRCVEKTWPNFFDDLQNKIGIAVQGVELEPHGEASASASTSTSSAQPLFLIGMRGAGKTHLGRVAAKVLSLPYTDADDVFTEHTGLSVSDYVAANDWPAFRKTETEILKQLVTTPGVISLGGGVVESPEARDILTHYVQTGGLVVHITRDMAGIEHYLDSIGSTAVRPNWGESFTDVYQRRAPWYRQCSSHEFYNTLGDAAEPRRFFQFITGKASRPTLGPDTPTTFLSLTFPDVTPALAQIDELTEGADAIELRVDLLAPGPQYIPKQLAALRLASPLPIVYSVRSKDQGGKASSTDSEAYKQLVLTGLRAGCEYVDLEVCWDAKLLDEVVKQKGHSQIIASWHDWTGGMKWNGSQVAQKYNLCSKYGDVIKIVGTAKSIDDNLALASFVSSKPGKPLLAINMGAKGQLSRIINPILTPVTHPLLPTRAAPGQLSAKQVNTARALLGLLPTKRFFLFGKPIAASVSPTLHNTGFETLGLPHVYDRYETDTIDRGLLDRIGAENFGGASVTIPLKLDIIPHLTTVSPDAKLIGAVNTIVPRVVDGRRELRGENTDWQAIAQAASSVGPGATGLVIGAGGTCRAAIYALSQLGAARILLFNRTPENAEKIKAAFPNANIEVITSLESIPPPTVIVSTVPGDSLTSTRGAEGIYIDPKVVFAADTGVVIDMAYKPYQTALLQFAREGWKSVPGVEILCLQGFLQFELWTGKRAPKEKIRQAVMEAYFA</sequence>
<keyword evidence="5 19" id="KW-0028">Amino-acid biosynthesis</keyword>
<evidence type="ECO:0000256" key="20">
    <source>
        <dbReference type="PIRNR" id="PIRNR000514"/>
    </source>
</evidence>
<dbReference type="InterPro" id="IPR013785">
    <property type="entry name" value="Aldolase_TIM"/>
</dbReference>
<evidence type="ECO:0000256" key="10">
    <source>
        <dbReference type="ARBA" id="ARBA00022833"/>
    </source>
</evidence>
<dbReference type="InterPro" id="IPR056179">
    <property type="entry name" value="DHQS_C"/>
</dbReference>
<proteinExistence type="inferred from homology"/>
<comment type="catalytic activity">
    <reaction evidence="19 20">
        <text>3-dehydroquinate = 3-dehydroshikimate + H2O</text>
        <dbReference type="Rhea" id="RHEA:21096"/>
        <dbReference type="ChEBI" id="CHEBI:15377"/>
        <dbReference type="ChEBI" id="CHEBI:16630"/>
        <dbReference type="ChEBI" id="CHEBI:32364"/>
        <dbReference type="EC" id="4.2.1.10"/>
    </reaction>
</comment>
<feature type="binding site" evidence="19">
    <location>
        <position position="274"/>
    </location>
    <ligand>
        <name>Zn(2+)</name>
        <dbReference type="ChEBI" id="CHEBI:29105"/>
        <note>catalytic</note>
    </ligand>
</feature>
<keyword evidence="7 19" id="KW-0479">Metal-binding</keyword>
<evidence type="ECO:0000259" key="21">
    <source>
        <dbReference type="Pfam" id="PF00275"/>
    </source>
</evidence>
<dbReference type="PANTHER" id="PTHR21090">
    <property type="entry name" value="AROM/DEHYDROQUINATE SYNTHASE"/>
    <property type="match status" value="1"/>
</dbReference>
<feature type="binding site" evidence="19">
    <location>
        <begin position="178"/>
        <end position="181"/>
    </location>
    <ligand>
        <name>NAD(+)</name>
        <dbReference type="ChEBI" id="CHEBI:57540"/>
    </ligand>
</feature>
<keyword evidence="13 19" id="KW-0560">Oxidoreductase</keyword>